<organism evidence="1 2">
    <name type="scientific">Rhodocytophaga aerolata</name>
    <dbReference type="NCBI Taxonomy" id="455078"/>
    <lineage>
        <taxon>Bacteria</taxon>
        <taxon>Pseudomonadati</taxon>
        <taxon>Bacteroidota</taxon>
        <taxon>Cytophagia</taxon>
        <taxon>Cytophagales</taxon>
        <taxon>Rhodocytophagaceae</taxon>
        <taxon>Rhodocytophaga</taxon>
    </lineage>
</organism>
<evidence type="ECO:0000313" key="1">
    <source>
        <dbReference type="EMBL" id="MDO1447027.1"/>
    </source>
</evidence>
<sequence length="252" mass="29095">MNKYTYYILFFLVIFTFSCKRQKINLPTSTTKIKNLSVQEIDFKYFSSRSKVTYTDSENNLNAIANIRIKKDSLIWISVSKIGVEGVRALITQDSILVVNRLKNEFTAYDFKSLSEKFNFNITFDIIQAAIVGNLPLAQESDNAKLVKEKDHFLLRQSENSITIDNFISANTMKLTKLLMIEQPTNNSLTVDYGDFKPLNTFLFPYSSIVSLQYQATKGNDQTSVNIQHQKVEITDEELKFPFDIPQKYDRK</sequence>
<reference evidence="1" key="1">
    <citation type="submission" date="2023-07" db="EMBL/GenBank/DDBJ databases">
        <title>The genome sequence of Rhodocytophaga aerolata KACC 12507.</title>
        <authorList>
            <person name="Zhang X."/>
        </authorList>
    </citation>
    <scope>NUCLEOTIDE SEQUENCE</scope>
    <source>
        <strain evidence="1">KACC 12507</strain>
    </source>
</reference>
<protein>
    <submittedName>
        <fullName evidence="1">DUF4292 domain-containing protein</fullName>
    </submittedName>
</protein>
<evidence type="ECO:0000313" key="2">
    <source>
        <dbReference type="Proteomes" id="UP001168528"/>
    </source>
</evidence>
<gene>
    <name evidence="1" type="ORF">Q0590_12230</name>
</gene>
<proteinExistence type="predicted"/>
<dbReference type="Pfam" id="PF14125">
    <property type="entry name" value="DUF4292"/>
    <property type="match status" value="1"/>
</dbReference>
<comment type="caution">
    <text evidence="1">The sequence shown here is derived from an EMBL/GenBank/DDBJ whole genome shotgun (WGS) entry which is preliminary data.</text>
</comment>
<dbReference type="PROSITE" id="PS51257">
    <property type="entry name" value="PROKAR_LIPOPROTEIN"/>
    <property type="match status" value="1"/>
</dbReference>
<keyword evidence="2" id="KW-1185">Reference proteome</keyword>
<name>A0ABT8R8G3_9BACT</name>
<dbReference type="InterPro" id="IPR025634">
    <property type="entry name" value="DUF4292"/>
</dbReference>
<dbReference type="Proteomes" id="UP001168528">
    <property type="component" value="Unassembled WGS sequence"/>
</dbReference>
<dbReference type="RefSeq" id="WP_302037832.1">
    <property type="nucleotide sequence ID" value="NZ_JAUKPO010000006.1"/>
</dbReference>
<dbReference type="EMBL" id="JAUKPO010000006">
    <property type="protein sequence ID" value="MDO1447027.1"/>
    <property type="molecule type" value="Genomic_DNA"/>
</dbReference>
<accession>A0ABT8R8G3</accession>